<keyword evidence="3 6" id="KW-0812">Transmembrane</keyword>
<evidence type="ECO:0000256" key="3">
    <source>
        <dbReference type="ARBA" id="ARBA00022692"/>
    </source>
</evidence>
<feature type="transmembrane region" description="Helical" evidence="6">
    <location>
        <begin position="444"/>
        <end position="463"/>
    </location>
</feature>
<feature type="transmembrane region" description="Helical" evidence="6">
    <location>
        <begin position="228"/>
        <end position="247"/>
    </location>
</feature>
<proteinExistence type="predicted"/>
<dbReference type="Proteomes" id="UP001497525">
    <property type="component" value="Unassembled WGS sequence"/>
</dbReference>
<evidence type="ECO:0000256" key="2">
    <source>
        <dbReference type="ARBA" id="ARBA00022448"/>
    </source>
</evidence>
<organism evidence="8 9">
    <name type="scientific">Calicophoron daubneyi</name>
    <name type="common">Rumen fluke</name>
    <name type="synonym">Paramphistomum daubneyi</name>
    <dbReference type="NCBI Taxonomy" id="300641"/>
    <lineage>
        <taxon>Eukaryota</taxon>
        <taxon>Metazoa</taxon>
        <taxon>Spiralia</taxon>
        <taxon>Lophotrochozoa</taxon>
        <taxon>Platyhelminthes</taxon>
        <taxon>Trematoda</taxon>
        <taxon>Digenea</taxon>
        <taxon>Plagiorchiida</taxon>
        <taxon>Pronocephalata</taxon>
        <taxon>Paramphistomoidea</taxon>
        <taxon>Paramphistomidae</taxon>
        <taxon>Calicophoron</taxon>
    </lineage>
</organism>
<feature type="transmembrane region" description="Helical" evidence="6">
    <location>
        <begin position="419"/>
        <end position="438"/>
    </location>
</feature>
<name>A0AAV2TNI8_CALDB</name>
<feature type="transmembrane region" description="Helical" evidence="6">
    <location>
        <begin position="367"/>
        <end position="390"/>
    </location>
</feature>
<feature type="transmembrane region" description="Helical" evidence="6">
    <location>
        <begin position="624"/>
        <end position="644"/>
    </location>
</feature>
<feature type="transmembrane region" description="Helical" evidence="6">
    <location>
        <begin position="535"/>
        <end position="558"/>
    </location>
</feature>
<feature type="transmembrane region" description="Helical" evidence="6">
    <location>
        <begin position="100"/>
        <end position="121"/>
    </location>
</feature>
<evidence type="ECO:0000256" key="4">
    <source>
        <dbReference type="ARBA" id="ARBA00022989"/>
    </source>
</evidence>
<evidence type="ECO:0000313" key="9">
    <source>
        <dbReference type="Proteomes" id="UP001497525"/>
    </source>
</evidence>
<feature type="transmembrane region" description="Helical" evidence="6">
    <location>
        <begin position="71"/>
        <end position="88"/>
    </location>
</feature>
<evidence type="ECO:0000259" key="7">
    <source>
        <dbReference type="Pfam" id="PF13906"/>
    </source>
</evidence>
<evidence type="ECO:0000256" key="1">
    <source>
        <dbReference type="ARBA" id="ARBA00004141"/>
    </source>
</evidence>
<dbReference type="InterPro" id="IPR029485">
    <property type="entry name" value="CAT_C"/>
</dbReference>
<dbReference type="AlphaFoldDB" id="A0AAV2TNI8"/>
<dbReference type="PANTHER" id="PTHR43243:SF4">
    <property type="entry name" value="CATIONIC AMINO ACID TRANSPORTER 4"/>
    <property type="match status" value="1"/>
</dbReference>
<dbReference type="InterPro" id="IPR002293">
    <property type="entry name" value="AA/rel_permease1"/>
</dbReference>
<feature type="transmembrane region" description="Helical" evidence="6">
    <location>
        <begin position="564"/>
        <end position="586"/>
    </location>
</feature>
<keyword evidence="5 6" id="KW-0472">Membrane</keyword>
<dbReference type="Pfam" id="PF13520">
    <property type="entry name" value="AA_permease_2"/>
    <property type="match status" value="1"/>
</dbReference>
<dbReference type="Gene3D" id="1.20.1740.10">
    <property type="entry name" value="Amino acid/polyamine transporter I"/>
    <property type="match status" value="2"/>
</dbReference>
<feature type="domain" description="Cationic amino acid transporter C-terminal" evidence="7">
    <location>
        <begin position="599"/>
        <end position="649"/>
    </location>
</feature>
<protein>
    <recommendedName>
        <fullName evidence="7">Cationic amino acid transporter C-terminal domain-containing protein</fullName>
    </recommendedName>
</protein>
<evidence type="ECO:0000313" key="8">
    <source>
        <dbReference type="EMBL" id="CAL5138504.1"/>
    </source>
</evidence>
<feature type="transmembrane region" description="Helical" evidence="6">
    <location>
        <begin position="272"/>
        <end position="295"/>
    </location>
</feature>
<feature type="transmembrane region" description="Helical" evidence="6">
    <location>
        <begin position="133"/>
        <end position="157"/>
    </location>
</feature>
<sequence>MKAMFGRSNKSDETPILDEPGKKNGCCTCSEACQDYDEAVRVGVNRRKQLSSEEETLLKTNLKRCLNTFDLFAYGLASMLGGSIYVLTGAVMRKRTGPSVFLAYFVAGMVALLNAAIYSELACRVPKAGSSYTYAYILLGELLAFLTGWSILLEYILSTSTVARGWSSMLDGLCDRKISQWIITNVGRMANPGEILGEYPDFVGVAAIIVMASISCCGVRGGARVTGFFMMINFFVLLTISAYMFVYSQGSNIAPALANTTLTADEHSPNPLFLPFGVGGLIGGIAICFNAFIGFDAISTCAEEAKTPNRSLPRANMAAVLAVTFITMTASLALTLYYPWYGIHIDTPFLTALVENTEGGSASARNAMFYFVGIGCLIGLTSSLLSNLVAGPRINYAMSEDGLLPFCCASVCKPFRTPAVATAFVAFVTALLTLIFSIESLADFLSLGTLMAYSIASVGILMLRYGPPPETRKIIYAPGAQDGMDAPICRDEQSFLVSADGLERVGHPGYIKNSWSHYFPSDSVRYVNKGSPGQAVTILMSIFIFLTFFLIIVLRVGAPAGAWPVWRIVLTVVFVILMIGCVVMMSAYGQFSAPRRDLYRVPCVPLFPCATLAVNMFLISQLSWITWVRFAIWFVIGIFIYFFYGVCHSRAAAEEGYSWAIGQPPEQNIKS</sequence>
<feature type="transmembrane region" description="Helical" evidence="6">
    <location>
        <begin position="316"/>
        <end position="340"/>
    </location>
</feature>
<comment type="subcellular location">
    <subcellularLocation>
        <location evidence="1">Membrane</location>
        <topology evidence="1">Multi-pass membrane protein</topology>
    </subcellularLocation>
</comment>
<keyword evidence="2" id="KW-0813">Transport</keyword>
<feature type="transmembrane region" description="Helical" evidence="6">
    <location>
        <begin position="598"/>
        <end position="618"/>
    </location>
</feature>
<dbReference type="GO" id="GO:0015171">
    <property type="term" value="F:amino acid transmembrane transporter activity"/>
    <property type="evidence" value="ECO:0007669"/>
    <property type="project" value="TreeGrafter"/>
</dbReference>
<gene>
    <name evidence="8" type="ORF">CDAUBV1_LOCUS13336</name>
</gene>
<dbReference type="GO" id="GO:0016020">
    <property type="term" value="C:membrane"/>
    <property type="evidence" value="ECO:0007669"/>
    <property type="project" value="UniProtKB-SubCell"/>
</dbReference>
<dbReference type="Pfam" id="PF13906">
    <property type="entry name" value="AA_permease_C"/>
    <property type="match status" value="1"/>
</dbReference>
<reference evidence="8" key="1">
    <citation type="submission" date="2024-06" db="EMBL/GenBank/DDBJ databases">
        <authorList>
            <person name="Liu X."/>
            <person name="Lenzi L."/>
            <person name="Haldenby T S."/>
            <person name="Uol C."/>
        </authorList>
    </citation>
    <scope>NUCLEOTIDE SEQUENCE</scope>
</reference>
<dbReference type="PANTHER" id="PTHR43243">
    <property type="entry name" value="INNER MEMBRANE TRANSPORTER YGJI-RELATED"/>
    <property type="match status" value="1"/>
</dbReference>
<dbReference type="EMBL" id="CAXLJL010000490">
    <property type="protein sequence ID" value="CAL5138504.1"/>
    <property type="molecule type" value="Genomic_DNA"/>
</dbReference>
<evidence type="ECO:0000256" key="5">
    <source>
        <dbReference type="ARBA" id="ARBA00023136"/>
    </source>
</evidence>
<accession>A0AAV2TNI8</accession>
<keyword evidence="4 6" id="KW-1133">Transmembrane helix</keyword>
<comment type="caution">
    <text evidence="8">The sequence shown here is derived from an EMBL/GenBank/DDBJ whole genome shotgun (WGS) entry which is preliminary data.</text>
</comment>
<feature type="transmembrane region" description="Helical" evidence="6">
    <location>
        <begin position="202"/>
        <end position="221"/>
    </location>
</feature>
<evidence type="ECO:0000256" key="6">
    <source>
        <dbReference type="SAM" id="Phobius"/>
    </source>
</evidence>